<accession>A0A8B7Z6A0</accession>
<feature type="compositionally biased region" description="Acidic residues" evidence="1">
    <location>
        <begin position="22"/>
        <end position="34"/>
    </location>
</feature>
<evidence type="ECO:0000313" key="4">
    <source>
        <dbReference type="Proteomes" id="UP000694845"/>
    </source>
</evidence>
<feature type="transmembrane region" description="Helical" evidence="2">
    <location>
        <begin position="399"/>
        <end position="419"/>
    </location>
</feature>
<dbReference type="RefSeq" id="XP_022101168.1">
    <property type="nucleotide sequence ID" value="XM_022245476.1"/>
</dbReference>
<dbReference type="Pfam" id="PF07885">
    <property type="entry name" value="Ion_trans_2"/>
    <property type="match status" value="1"/>
</dbReference>
<reference evidence="5" key="1">
    <citation type="submission" date="2025-08" db="UniProtKB">
        <authorList>
            <consortium name="RefSeq"/>
        </authorList>
    </citation>
    <scope>IDENTIFICATION</scope>
</reference>
<feature type="transmembrane region" description="Helical" evidence="2">
    <location>
        <begin position="368"/>
        <end position="387"/>
    </location>
</feature>
<sequence>MTSVNNPRIILVKEAPSQDSADIADDETNDDSSNEETHEKTASVPNAARQKSVRFLDVEDNHTMHRGSIHEELCRMDQMKCQGTGKTRSRTISLADRPPPVFSITSIRNTEPQPLFSAAMNPQAAADSKREIDERIDHLLEESRASEDVLWPKGSKERLQERRMTVFQHQLLEFRNIEAAKTELKLRLQKLSTFLCAASILAVILGITDLEYSYSHGVNANTSNSTAFFYPVSNEAGALAICLKAGISLLSVLTCVLLYLYFHQHCRFLIIKHHLPLGATVFTCPERWRFLAEIVLCIFHVPPLTEVFLPNELQLTSFLRLYLVFRYMREHNHMAFSKSTRFLASVLQTELGAGFLVKTFFLKWPFRMVGICYCLNLFGVGYLVFSIDRRFSPSHYNPLLDVIWMQVVTMTTLGFGDVVPDSVMARAFVGMSSVFGIFLMALLITVTHETLQMSQQEKRILAYVERQDFADQVKQRAARCIQATWRLYWFKRSGHDSSPRRRMRRFLHPIMMRSARTRKRLVNELYEVLTQWREIRKRKTQDDGWAKDFVADNTAIMLTDVARRLEIMHELLKRSLGIEDDDLQQGEEQIGTTLILQSVSEAPPHDGSTWPGHHDGGKRVDDDAVSMETVMQHLNDLGGSLEESHHRTMTEFQALRSLITTRKEGNADK</sequence>
<dbReference type="GO" id="GO:0016286">
    <property type="term" value="F:small conductance calcium-activated potassium channel activity"/>
    <property type="evidence" value="ECO:0007669"/>
    <property type="project" value="InterPro"/>
</dbReference>
<feature type="transmembrane region" description="Helical" evidence="2">
    <location>
        <begin position="191"/>
        <end position="208"/>
    </location>
</feature>
<organism evidence="4 5">
    <name type="scientific">Acanthaster planci</name>
    <name type="common">Crown-of-thorns starfish</name>
    <dbReference type="NCBI Taxonomy" id="133434"/>
    <lineage>
        <taxon>Eukaryota</taxon>
        <taxon>Metazoa</taxon>
        <taxon>Echinodermata</taxon>
        <taxon>Eleutherozoa</taxon>
        <taxon>Asterozoa</taxon>
        <taxon>Asteroidea</taxon>
        <taxon>Valvatacea</taxon>
        <taxon>Valvatida</taxon>
        <taxon>Acanthasteridae</taxon>
        <taxon>Acanthaster</taxon>
    </lineage>
</organism>
<dbReference type="InterPro" id="IPR013099">
    <property type="entry name" value="K_chnl_dom"/>
</dbReference>
<dbReference type="AlphaFoldDB" id="A0A8B7Z6A0"/>
<protein>
    <submittedName>
        <fullName evidence="5">Small conductance calcium-activated potassium channel protein-like isoform X1</fullName>
    </submittedName>
</protein>
<dbReference type="SUPFAM" id="SSF81324">
    <property type="entry name" value="Voltage-gated potassium channels"/>
    <property type="match status" value="1"/>
</dbReference>
<feature type="transmembrane region" description="Helical" evidence="2">
    <location>
        <begin position="425"/>
        <end position="446"/>
    </location>
</feature>
<name>A0A8B7Z6A0_ACAPL</name>
<evidence type="ECO:0000259" key="3">
    <source>
        <dbReference type="Pfam" id="PF07885"/>
    </source>
</evidence>
<dbReference type="OrthoDB" id="10027095at2759"/>
<keyword evidence="2" id="KW-0812">Transmembrane</keyword>
<dbReference type="Gene3D" id="1.10.287.70">
    <property type="match status" value="2"/>
</dbReference>
<feature type="domain" description="Potassium channel" evidence="3">
    <location>
        <begin position="387"/>
        <end position="451"/>
    </location>
</feature>
<keyword evidence="4" id="KW-1185">Reference proteome</keyword>
<dbReference type="GO" id="GO:0016020">
    <property type="term" value="C:membrane"/>
    <property type="evidence" value="ECO:0007669"/>
    <property type="project" value="InterPro"/>
</dbReference>
<dbReference type="Proteomes" id="UP000694845">
    <property type="component" value="Unplaced"/>
</dbReference>
<evidence type="ECO:0000256" key="2">
    <source>
        <dbReference type="SAM" id="Phobius"/>
    </source>
</evidence>
<dbReference type="InterPro" id="IPR015449">
    <property type="entry name" value="K_chnl_Ca-activ_SK"/>
</dbReference>
<dbReference type="KEGG" id="aplc:110984882"/>
<proteinExistence type="predicted"/>
<feature type="region of interest" description="Disordered" evidence="1">
    <location>
        <begin position="1"/>
        <end position="51"/>
    </location>
</feature>
<evidence type="ECO:0000313" key="5">
    <source>
        <dbReference type="RefSeq" id="XP_022101168.1"/>
    </source>
</evidence>
<gene>
    <name evidence="5" type="primary">LOC110984882</name>
</gene>
<dbReference type="GeneID" id="110984882"/>
<keyword evidence="2" id="KW-1133">Transmembrane helix</keyword>
<feature type="region of interest" description="Disordered" evidence="1">
    <location>
        <begin position="601"/>
        <end position="620"/>
    </location>
</feature>
<evidence type="ECO:0000256" key="1">
    <source>
        <dbReference type="SAM" id="MobiDB-lite"/>
    </source>
</evidence>
<dbReference type="PANTHER" id="PTHR10153">
    <property type="entry name" value="SMALL CONDUCTANCE CALCIUM-ACTIVATED POTASSIUM CHANNEL"/>
    <property type="match status" value="1"/>
</dbReference>
<feature type="transmembrane region" description="Helical" evidence="2">
    <location>
        <begin position="238"/>
        <end position="262"/>
    </location>
</feature>
<keyword evidence="2" id="KW-0472">Membrane</keyword>